<name>A0A1M7GLR9_9BRAD</name>
<keyword evidence="3" id="KW-0732">Signal</keyword>
<evidence type="ECO:0000313" key="5">
    <source>
        <dbReference type="EMBL" id="SEE20745.1"/>
    </source>
</evidence>
<dbReference type="AlphaFoldDB" id="A0A1M7GLR9"/>
<dbReference type="EC" id="1.15.1.1" evidence="2"/>
<dbReference type="Gene3D" id="2.60.40.200">
    <property type="entry name" value="Superoxide dismutase, copper/zinc binding domain"/>
    <property type="match status" value="1"/>
</dbReference>
<evidence type="ECO:0000313" key="6">
    <source>
        <dbReference type="Proteomes" id="UP000183208"/>
    </source>
</evidence>
<dbReference type="InterPro" id="IPR018152">
    <property type="entry name" value="SOD_Cu/Zn_BS"/>
</dbReference>
<comment type="catalytic activity">
    <reaction evidence="2">
        <text>2 superoxide + 2 H(+) = H2O2 + O2</text>
        <dbReference type="Rhea" id="RHEA:20696"/>
        <dbReference type="ChEBI" id="CHEBI:15378"/>
        <dbReference type="ChEBI" id="CHEBI:15379"/>
        <dbReference type="ChEBI" id="CHEBI:16240"/>
        <dbReference type="ChEBI" id="CHEBI:18421"/>
        <dbReference type="EC" id="1.15.1.1"/>
    </reaction>
</comment>
<organism evidence="5 6">
    <name type="scientific">Bradyrhizobium lablabi</name>
    <dbReference type="NCBI Taxonomy" id="722472"/>
    <lineage>
        <taxon>Bacteria</taxon>
        <taxon>Pseudomonadati</taxon>
        <taxon>Pseudomonadota</taxon>
        <taxon>Alphaproteobacteria</taxon>
        <taxon>Hyphomicrobiales</taxon>
        <taxon>Nitrobacteraceae</taxon>
        <taxon>Bradyrhizobium</taxon>
    </lineage>
</organism>
<dbReference type="PANTHER" id="PTHR10003">
    <property type="entry name" value="SUPEROXIDE DISMUTASE CU-ZN -RELATED"/>
    <property type="match status" value="1"/>
</dbReference>
<sequence length="185" mass="18876">MNILKCARAVGMTAILSTALVGSAAAQSAIAQLRDTSRQDVGTLSLLQTPAGVLLKLSLKGMPPGEHALHIHAVGECEPPSFESAGPQFNPSNTDHGIMAGPGHAGDMPNLHIPPTGLLEVELVNAAITIDTDKPNSVFPPGGTAVVIHSGRDDYVTDPAGNAGNRIACGVISQGPITVGRTPAR</sequence>
<evidence type="ECO:0000256" key="3">
    <source>
        <dbReference type="SAM" id="SignalP"/>
    </source>
</evidence>
<feature type="domain" description="Superoxide dismutase copper/zinc binding" evidence="4">
    <location>
        <begin position="42"/>
        <end position="172"/>
    </location>
</feature>
<evidence type="ECO:0000256" key="2">
    <source>
        <dbReference type="RuleBase" id="RU000393"/>
    </source>
</evidence>
<proteinExistence type="inferred from homology"/>
<evidence type="ECO:0000256" key="1">
    <source>
        <dbReference type="ARBA" id="ARBA00010457"/>
    </source>
</evidence>
<dbReference type="InterPro" id="IPR024134">
    <property type="entry name" value="SOD_Cu/Zn_/chaperone"/>
</dbReference>
<reference evidence="5 6" key="1">
    <citation type="submission" date="2016-10" db="EMBL/GenBank/DDBJ databases">
        <authorList>
            <person name="de Groot N.N."/>
        </authorList>
    </citation>
    <scope>NUCLEOTIDE SEQUENCE [LARGE SCALE GENOMIC DNA]</scope>
    <source>
        <strain evidence="5 6">GAS522</strain>
    </source>
</reference>
<evidence type="ECO:0000259" key="4">
    <source>
        <dbReference type="Pfam" id="PF00080"/>
    </source>
</evidence>
<comment type="cofactor">
    <cofactor evidence="2">
        <name>Zn(2+)</name>
        <dbReference type="ChEBI" id="CHEBI:29105"/>
    </cofactor>
    <text evidence="2">Binds 1 zinc ion per subunit.</text>
</comment>
<dbReference type="GO" id="GO:0004784">
    <property type="term" value="F:superoxide dismutase activity"/>
    <property type="evidence" value="ECO:0007669"/>
    <property type="project" value="UniProtKB-EC"/>
</dbReference>
<dbReference type="Proteomes" id="UP000183208">
    <property type="component" value="Unassembled WGS sequence"/>
</dbReference>
<feature type="chain" id="PRO_5030031946" description="Superoxide dismutase [Cu-Zn]" evidence="3">
    <location>
        <begin position="32"/>
        <end position="185"/>
    </location>
</feature>
<dbReference type="SUPFAM" id="SSF49329">
    <property type="entry name" value="Cu,Zn superoxide dismutase-like"/>
    <property type="match status" value="1"/>
</dbReference>
<dbReference type="RefSeq" id="WP_079586870.1">
    <property type="nucleotide sequence ID" value="NZ_FNTI01000001.1"/>
</dbReference>
<dbReference type="GO" id="GO:0005507">
    <property type="term" value="F:copper ion binding"/>
    <property type="evidence" value="ECO:0007669"/>
    <property type="project" value="InterPro"/>
</dbReference>
<keyword evidence="2" id="KW-0560">Oxidoreductase</keyword>
<comment type="function">
    <text evidence="2">Destroys radicals which are normally produced within the cells and which are toxic to biological systems.</text>
</comment>
<dbReference type="PROSITE" id="PS00332">
    <property type="entry name" value="SOD_CU_ZN_2"/>
    <property type="match status" value="1"/>
</dbReference>
<accession>A0A1M7GLR9</accession>
<comment type="similarity">
    <text evidence="1 2">Belongs to the Cu-Zn superoxide dismutase family.</text>
</comment>
<protein>
    <recommendedName>
        <fullName evidence="2">Superoxide dismutase [Cu-Zn]</fullName>
        <ecNumber evidence="2">1.15.1.1</ecNumber>
    </recommendedName>
</protein>
<keyword evidence="2" id="KW-0862">Zinc</keyword>
<dbReference type="CDD" id="cd00305">
    <property type="entry name" value="Cu-Zn_Superoxide_Dismutase"/>
    <property type="match status" value="1"/>
</dbReference>
<dbReference type="InterPro" id="IPR001424">
    <property type="entry name" value="SOD_Cu_Zn_dom"/>
</dbReference>
<dbReference type="Pfam" id="PF00080">
    <property type="entry name" value="Sod_Cu"/>
    <property type="match status" value="1"/>
</dbReference>
<comment type="cofactor">
    <cofactor evidence="2">
        <name>Cu cation</name>
        <dbReference type="ChEBI" id="CHEBI:23378"/>
    </cofactor>
    <text evidence="2">Binds 1 copper ion per subunit.</text>
</comment>
<dbReference type="EMBL" id="FNTI01000001">
    <property type="protein sequence ID" value="SEE20745.1"/>
    <property type="molecule type" value="Genomic_DNA"/>
</dbReference>
<dbReference type="InterPro" id="IPR036423">
    <property type="entry name" value="SOD-like_Cu/Zn_dom_sf"/>
</dbReference>
<keyword evidence="2" id="KW-0479">Metal-binding</keyword>
<feature type="signal peptide" evidence="3">
    <location>
        <begin position="1"/>
        <end position="31"/>
    </location>
</feature>
<keyword evidence="2" id="KW-0186">Copper</keyword>
<gene>
    <name evidence="5" type="ORF">SAMN05444171_6651</name>
</gene>